<feature type="transmembrane region" description="Helical" evidence="4">
    <location>
        <begin position="108"/>
        <end position="131"/>
    </location>
</feature>
<dbReference type="EMBL" id="LGRX02013179">
    <property type="protein sequence ID" value="KAK3266343.1"/>
    <property type="molecule type" value="Genomic_DNA"/>
</dbReference>
<dbReference type="PANTHER" id="PTHR24092">
    <property type="entry name" value="PROBABLE PHOSPHOLIPID-TRANSPORTING ATPASE"/>
    <property type="match status" value="1"/>
</dbReference>
<accession>A0AAE0KZB5</accession>
<evidence type="ECO:0000256" key="2">
    <source>
        <dbReference type="ARBA" id="ARBA00022723"/>
    </source>
</evidence>
<evidence type="ECO:0000256" key="1">
    <source>
        <dbReference type="ARBA" id="ARBA00004141"/>
    </source>
</evidence>
<keyword evidence="4" id="KW-1133">Transmembrane helix</keyword>
<dbReference type="GO" id="GO:0045332">
    <property type="term" value="P:phospholipid translocation"/>
    <property type="evidence" value="ECO:0007669"/>
    <property type="project" value="TreeGrafter"/>
</dbReference>
<dbReference type="PANTHER" id="PTHR24092:SF91">
    <property type="entry name" value="PHOSPHOLIPID-TRANSPORTING ATPASE 1"/>
    <property type="match status" value="1"/>
</dbReference>
<keyword evidence="4" id="KW-0472">Membrane</keyword>
<comment type="subcellular location">
    <subcellularLocation>
        <location evidence="1">Membrane</location>
        <topology evidence="1">Multi-pass membrane protein</topology>
    </subcellularLocation>
</comment>
<keyword evidence="2" id="KW-0479">Metal-binding</keyword>
<evidence type="ECO:0000313" key="6">
    <source>
        <dbReference type="EMBL" id="KAK3266343.1"/>
    </source>
</evidence>
<feature type="domain" description="P-type ATPase C-terminal" evidence="5">
    <location>
        <begin position="3"/>
        <end position="146"/>
    </location>
</feature>
<name>A0AAE0KZB5_9CHLO</name>
<feature type="transmembrane region" description="Helical" evidence="4">
    <location>
        <begin position="67"/>
        <end position="88"/>
    </location>
</feature>
<dbReference type="Pfam" id="PF16212">
    <property type="entry name" value="PhoLip_ATPase_C"/>
    <property type="match status" value="1"/>
</dbReference>
<protein>
    <recommendedName>
        <fullName evidence="5">P-type ATPase C-terminal domain-containing protein</fullName>
    </recommendedName>
</protein>
<organism evidence="6 7">
    <name type="scientific">Cymbomonas tetramitiformis</name>
    <dbReference type="NCBI Taxonomy" id="36881"/>
    <lineage>
        <taxon>Eukaryota</taxon>
        <taxon>Viridiplantae</taxon>
        <taxon>Chlorophyta</taxon>
        <taxon>Pyramimonadophyceae</taxon>
        <taxon>Pyramimonadales</taxon>
        <taxon>Pyramimonadaceae</taxon>
        <taxon>Cymbomonas</taxon>
    </lineage>
</organism>
<sequence length="170" mass="18660">MRSSVFNQRTFWWCLLDATYQGAVLCLVPLAVYARSSNGGLWTAGTLQMAAVTVAANTQLAMDLQHWTWITAAIFGISIALYAAWSLAYDGLPGVAIALGSLEGRNMVIYHVAVTAEFWLGLPLAVSMGMIPRFIAHALRTHFAPSAVQLQRESDLKAQRQSKRGSFERL</sequence>
<keyword evidence="4" id="KW-0812">Transmembrane</keyword>
<dbReference type="GO" id="GO:0046872">
    <property type="term" value="F:metal ion binding"/>
    <property type="evidence" value="ECO:0007669"/>
    <property type="project" value="UniProtKB-KW"/>
</dbReference>
<gene>
    <name evidence="6" type="ORF">CYMTET_25030</name>
</gene>
<dbReference type="InterPro" id="IPR032630">
    <property type="entry name" value="P_typ_ATPase_c"/>
</dbReference>
<evidence type="ECO:0000259" key="5">
    <source>
        <dbReference type="Pfam" id="PF16212"/>
    </source>
</evidence>
<keyword evidence="3" id="KW-0460">Magnesium</keyword>
<keyword evidence="7" id="KW-1185">Reference proteome</keyword>
<proteinExistence type="predicted"/>
<comment type="caution">
    <text evidence="6">The sequence shown here is derived from an EMBL/GenBank/DDBJ whole genome shotgun (WGS) entry which is preliminary data.</text>
</comment>
<reference evidence="6 7" key="1">
    <citation type="journal article" date="2015" name="Genome Biol. Evol.">
        <title>Comparative Genomics of a Bacterivorous Green Alga Reveals Evolutionary Causalities and Consequences of Phago-Mixotrophic Mode of Nutrition.</title>
        <authorList>
            <person name="Burns J.A."/>
            <person name="Paasch A."/>
            <person name="Narechania A."/>
            <person name="Kim E."/>
        </authorList>
    </citation>
    <scope>NUCLEOTIDE SEQUENCE [LARGE SCALE GENOMIC DNA]</scope>
    <source>
        <strain evidence="6 7">PLY_AMNH</strain>
    </source>
</reference>
<dbReference type="AlphaFoldDB" id="A0AAE0KZB5"/>
<evidence type="ECO:0000256" key="3">
    <source>
        <dbReference type="ARBA" id="ARBA00022842"/>
    </source>
</evidence>
<feature type="transmembrane region" description="Helical" evidence="4">
    <location>
        <begin position="12"/>
        <end position="34"/>
    </location>
</feature>
<dbReference type="Proteomes" id="UP001190700">
    <property type="component" value="Unassembled WGS sequence"/>
</dbReference>
<evidence type="ECO:0000256" key="4">
    <source>
        <dbReference type="SAM" id="Phobius"/>
    </source>
</evidence>
<evidence type="ECO:0000313" key="7">
    <source>
        <dbReference type="Proteomes" id="UP001190700"/>
    </source>
</evidence>
<dbReference type="GO" id="GO:0140326">
    <property type="term" value="F:ATPase-coupled intramembrane lipid transporter activity"/>
    <property type="evidence" value="ECO:0007669"/>
    <property type="project" value="TreeGrafter"/>
</dbReference>
<dbReference type="GO" id="GO:0005886">
    <property type="term" value="C:plasma membrane"/>
    <property type="evidence" value="ECO:0007669"/>
    <property type="project" value="TreeGrafter"/>
</dbReference>